<protein>
    <submittedName>
        <fullName evidence="2">Uncharacterized protein</fullName>
    </submittedName>
</protein>
<name>A0A498HML2_MALDO</name>
<dbReference type="Proteomes" id="UP000290289">
    <property type="component" value="Chromosome 16"/>
</dbReference>
<proteinExistence type="predicted"/>
<gene>
    <name evidence="2" type="ORF">DVH24_013383</name>
</gene>
<evidence type="ECO:0000313" key="3">
    <source>
        <dbReference type="Proteomes" id="UP000290289"/>
    </source>
</evidence>
<dbReference type="AlphaFoldDB" id="A0A498HML2"/>
<evidence type="ECO:0000313" key="2">
    <source>
        <dbReference type="EMBL" id="RXH70637.1"/>
    </source>
</evidence>
<sequence>MIAGKTPSPHDNIQCANIGTTLISYILLHLLIFFAVPLILHLNLSEMIIPPSGSINTLLPSSFFSTKP</sequence>
<keyword evidence="1" id="KW-0472">Membrane</keyword>
<evidence type="ECO:0000256" key="1">
    <source>
        <dbReference type="SAM" id="Phobius"/>
    </source>
</evidence>
<accession>A0A498HML2</accession>
<keyword evidence="3" id="KW-1185">Reference proteome</keyword>
<feature type="transmembrane region" description="Helical" evidence="1">
    <location>
        <begin position="22"/>
        <end position="42"/>
    </location>
</feature>
<dbReference type="EMBL" id="RDQH01000342">
    <property type="protein sequence ID" value="RXH70637.1"/>
    <property type="molecule type" value="Genomic_DNA"/>
</dbReference>
<comment type="caution">
    <text evidence="2">The sequence shown here is derived from an EMBL/GenBank/DDBJ whole genome shotgun (WGS) entry which is preliminary data.</text>
</comment>
<keyword evidence="1" id="KW-0812">Transmembrane</keyword>
<keyword evidence="1" id="KW-1133">Transmembrane helix</keyword>
<organism evidence="2 3">
    <name type="scientific">Malus domestica</name>
    <name type="common">Apple</name>
    <name type="synonym">Pyrus malus</name>
    <dbReference type="NCBI Taxonomy" id="3750"/>
    <lineage>
        <taxon>Eukaryota</taxon>
        <taxon>Viridiplantae</taxon>
        <taxon>Streptophyta</taxon>
        <taxon>Embryophyta</taxon>
        <taxon>Tracheophyta</taxon>
        <taxon>Spermatophyta</taxon>
        <taxon>Magnoliopsida</taxon>
        <taxon>eudicotyledons</taxon>
        <taxon>Gunneridae</taxon>
        <taxon>Pentapetalae</taxon>
        <taxon>rosids</taxon>
        <taxon>fabids</taxon>
        <taxon>Rosales</taxon>
        <taxon>Rosaceae</taxon>
        <taxon>Amygdaloideae</taxon>
        <taxon>Maleae</taxon>
        <taxon>Malus</taxon>
    </lineage>
</organism>
<reference evidence="2 3" key="1">
    <citation type="submission" date="2018-10" db="EMBL/GenBank/DDBJ databases">
        <title>A high-quality apple genome assembly.</title>
        <authorList>
            <person name="Hu J."/>
        </authorList>
    </citation>
    <scope>NUCLEOTIDE SEQUENCE [LARGE SCALE GENOMIC DNA]</scope>
    <source>
        <strain evidence="3">cv. HFTH1</strain>
        <tissue evidence="2">Young leaf</tissue>
    </source>
</reference>